<keyword evidence="6 8" id="KW-1133">Transmembrane helix</keyword>
<comment type="similarity">
    <text evidence="2 8">Belongs to the major facilitator superfamily. Bcr/CmlA family.</text>
</comment>
<feature type="transmembrane region" description="Helical" evidence="8">
    <location>
        <begin position="114"/>
        <end position="131"/>
    </location>
</feature>
<sequence>MSVRNAVTVNMNRSKRLQMALVLGSFAAIGPLSLDMYLPSLPALSEDLQSSTSVAQLSITACLLGMALGQLLLGPLSDQKGRRLPLIISLVIYCLSSILCASAPSVWILICLRFIQGLSGAGGMVISRAIVRDLYSGVELTKFFSLLMLINGAAPILAPVIGGQLLQFTSWRGVFIVLGILSLLMITMAFFCVQETLTDENRSTGGIKETLRTFSGLLHDRVFMGYVLTQGFVNASMFAYISGSPFVIQNIFGASAQTFSFIFAINGVGIIIASQITGRLAGRVKESKMLMIGLGIALSGGILLNSMLALDAGLPGILPALFLVVSSVGIVSTTCFALAMQSQGKTAGSASALLGLMPFILGSIMAPLVGIGNGQSAWPMGIIIVCCEIIAVISYFFLARREASWQSQK</sequence>
<dbReference type="InterPro" id="IPR020846">
    <property type="entry name" value="MFS_dom"/>
</dbReference>
<gene>
    <name evidence="10" type="ORF">R4Z09_21845</name>
</gene>
<dbReference type="Gene3D" id="1.20.1720.10">
    <property type="entry name" value="Multidrug resistance protein D"/>
    <property type="match status" value="1"/>
</dbReference>
<comment type="subcellular location">
    <subcellularLocation>
        <location evidence="1 8">Cell membrane</location>
        <topology evidence="1 8">Multi-pass membrane protein</topology>
    </subcellularLocation>
</comment>
<dbReference type="InterPro" id="IPR036259">
    <property type="entry name" value="MFS_trans_sf"/>
</dbReference>
<reference evidence="10 11" key="1">
    <citation type="submission" date="2023-10" db="EMBL/GenBank/DDBJ databases">
        <title>Niallia locisalis sp.nov. isolated from a salt pond sample.</title>
        <authorList>
            <person name="Li X.-J."/>
            <person name="Dong L."/>
        </authorList>
    </citation>
    <scope>NUCLEOTIDE SEQUENCE [LARGE SCALE GENOMIC DNA]</scope>
    <source>
        <strain evidence="10 11">DSM 29761</strain>
    </source>
</reference>
<evidence type="ECO:0000313" key="10">
    <source>
        <dbReference type="EMBL" id="WVX79907.1"/>
    </source>
</evidence>
<feature type="transmembrane region" description="Helical" evidence="8">
    <location>
        <begin position="222"/>
        <end position="242"/>
    </location>
</feature>
<feature type="transmembrane region" description="Helical" evidence="8">
    <location>
        <begin position="289"/>
        <end position="310"/>
    </location>
</feature>
<feature type="transmembrane region" description="Helical" evidence="8">
    <location>
        <begin position="254"/>
        <end position="277"/>
    </location>
</feature>
<feature type="transmembrane region" description="Helical" evidence="8">
    <location>
        <begin position="316"/>
        <end position="340"/>
    </location>
</feature>
<evidence type="ECO:0000256" key="4">
    <source>
        <dbReference type="ARBA" id="ARBA00022475"/>
    </source>
</evidence>
<dbReference type="NCBIfam" id="TIGR00710">
    <property type="entry name" value="efflux_Bcr_CflA"/>
    <property type="match status" value="1"/>
</dbReference>
<dbReference type="InterPro" id="IPR004812">
    <property type="entry name" value="Efflux_drug-R_Bcr/CmlA"/>
</dbReference>
<evidence type="ECO:0000256" key="5">
    <source>
        <dbReference type="ARBA" id="ARBA00022692"/>
    </source>
</evidence>
<dbReference type="PANTHER" id="PTHR23502:SF132">
    <property type="entry name" value="POLYAMINE TRANSPORTER 2-RELATED"/>
    <property type="match status" value="1"/>
</dbReference>
<keyword evidence="7 8" id="KW-0472">Membrane</keyword>
<feature type="transmembrane region" description="Helical" evidence="8">
    <location>
        <begin position="143"/>
        <end position="161"/>
    </location>
</feature>
<keyword evidence="11" id="KW-1185">Reference proteome</keyword>
<feature type="domain" description="Major facilitator superfamily (MFS) profile" evidence="9">
    <location>
        <begin position="19"/>
        <end position="403"/>
    </location>
</feature>
<dbReference type="InterPro" id="IPR011701">
    <property type="entry name" value="MFS"/>
</dbReference>
<evidence type="ECO:0000256" key="1">
    <source>
        <dbReference type="ARBA" id="ARBA00004651"/>
    </source>
</evidence>
<feature type="transmembrane region" description="Helical" evidence="8">
    <location>
        <begin position="173"/>
        <end position="193"/>
    </location>
</feature>
<dbReference type="Proteomes" id="UP001357223">
    <property type="component" value="Chromosome"/>
</dbReference>
<accession>A0ABZ2C8F0</accession>
<dbReference type="InterPro" id="IPR001958">
    <property type="entry name" value="Tet-R_TetA/multi-R_MdtG-like"/>
</dbReference>
<comment type="caution">
    <text evidence="8">Lacks conserved residue(s) required for the propagation of feature annotation.</text>
</comment>
<dbReference type="CDD" id="cd17320">
    <property type="entry name" value="MFS_MdfA_MDR_like"/>
    <property type="match status" value="1"/>
</dbReference>
<proteinExistence type="inferred from homology"/>
<dbReference type="RefSeq" id="WP_338448838.1">
    <property type="nucleotide sequence ID" value="NZ_CP137640.1"/>
</dbReference>
<name>A0ABZ2C8F0_9BACI</name>
<dbReference type="EMBL" id="CP137640">
    <property type="protein sequence ID" value="WVX79907.1"/>
    <property type="molecule type" value="Genomic_DNA"/>
</dbReference>
<organism evidence="10 11">
    <name type="scientific">Niallia oryzisoli</name>
    <dbReference type="NCBI Taxonomy" id="1737571"/>
    <lineage>
        <taxon>Bacteria</taxon>
        <taxon>Bacillati</taxon>
        <taxon>Bacillota</taxon>
        <taxon>Bacilli</taxon>
        <taxon>Bacillales</taxon>
        <taxon>Bacillaceae</taxon>
        <taxon>Niallia</taxon>
    </lineage>
</organism>
<keyword evidence="4 8" id="KW-1003">Cell membrane</keyword>
<evidence type="ECO:0000256" key="8">
    <source>
        <dbReference type="RuleBase" id="RU365088"/>
    </source>
</evidence>
<dbReference type="SUPFAM" id="SSF103473">
    <property type="entry name" value="MFS general substrate transporter"/>
    <property type="match status" value="1"/>
</dbReference>
<keyword evidence="3 8" id="KW-0813">Transport</keyword>
<evidence type="ECO:0000256" key="7">
    <source>
        <dbReference type="ARBA" id="ARBA00023136"/>
    </source>
</evidence>
<dbReference type="PANTHER" id="PTHR23502">
    <property type="entry name" value="MAJOR FACILITATOR SUPERFAMILY"/>
    <property type="match status" value="1"/>
</dbReference>
<evidence type="ECO:0000313" key="11">
    <source>
        <dbReference type="Proteomes" id="UP001357223"/>
    </source>
</evidence>
<feature type="transmembrane region" description="Helical" evidence="8">
    <location>
        <begin position="86"/>
        <end position="108"/>
    </location>
</feature>
<feature type="transmembrane region" description="Helical" evidence="8">
    <location>
        <begin position="352"/>
        <end position="371"/>
    </location>
</feature>
<evidence type="ECO:0000259" key="9">
    <source>
        <dbReference type="PROSITE" id="PS50850"/>
    </source>
</evidence>
<protein>
    <recommendedName>
        <fullName evidence="8">Bcr/CflA family efflux transporter</fullName>
    </recommendedName>
</protein>
<dbReference type="PROSITE" id="PS50850">
    <property type="entry name" value="MFS"/>
    <property type="match status" value="1"/>
</dbReference>
<keyword evidence="5 8" id="KW-0812">Transmembrane</keyword>
<feature type="transmembrane region" description="Helical" evidence="8">
    <location>
        <begin position="55"/>
        <end position="74"/>
    </location>
</feature>
<evidence type="ECO:0000256" key="6">
    <source>
        <dbReference type="ARBA" id="ARBA00022989"/>
    </source>
</evidence>
<evidence type="ECO:0000256" key="3">
    <source>
        <dbReference type="ARBA" id="ARBA00022448"/>
    </source>
</evidence>
<dbReference type="Pfam" id="PF07690">
    <property type="entry name" value="MFS_1"/>
    <property type="match status" value="1"/>
</dbReference>
<dbReference type="PRINTS" id="PR01035">
    <property type="entry name" value="TCRTETA"/>
</dbReference>
<evidence type="ECO:0000256" key="2">
    <source>
        <dbReference type="ARBA" id="ARBA00006236"/>
    </source>
</evidence>
<feature type="transmembrane region" description="Helical" evidence="8">
    <location>
        <begin position="377"/>
        <end position="399"/>
    </location>
</feature>